<reference evidence="6 7" key="1">
    <citation type="submission" date="2016-05" db="EMBL/GenBank/DDBJ databases">
        <title>Complete genome sequence of Novosphingobium guangzhouense SA925(T).</title>
        <authorList>
            <person name="Sha S."/>
        </authorList>
    </citation>
    <scope>NUCLEOTIDE SEQUENCE [LARGE SCALE GENOMIC DNA]</scope>
    <source>
        <strain evidence="6 7">SA925</strain>
    </source>
</reference>
<dbReference type="OrthoDB" id="7186766at2"/>
<sequence>MKFDGGCQCGAVRYCVEGEPQHVSFCHCTDCQKSSGAPTVAWAAFAADDFVVTAGQASSYSSNGDAIRHFCPTCGSGLYYINEAVLPGLVDIQVATLDTPDALQPQAHIQTAERIGWMAQATGLPEFERYPG</sequence>
<dbReference type="AlphaFoldDB" id="A0A2K2FVB8"/>
<dbReference type="Pfam" id="PF04828">
    <property type="entry name" value="GFA"/>
    <property type="match status" value="1"/>
</dbReference>
<accession>A0A2K2FVB8</accession>
<dbReference type="InterPro" id="IPR006913">
    <property type="entry name" value="CENP-V/GFA"/>
</dbReference>
<name>A0A2K2FVB8_9SPHN</name>
<evidence type="ECO:0000256" key="2">
    <source>
        <dbReference type="ARBA" id="ARBA00022723"/>
    </source>
</evidence>
<dbReference type="GO" id="GO:0046872">
    <property type="term" value="F:metal ion binding"/>
    <property type="evidence" value="ECO:0007669"/>
    <property type="project" value="UniProtKB-KW"/>
</dbReference>
<evidence type="ECO:0000313" key="7">
    <source>
        <dbReference type="Proteomes" id="UP000236327"/>
    </source>
</evidence>
<organism evidence="6 7">
    <name type="scientific">Novosphingobium guangzhouense</name>
    <dbReference type="NCBI Taxonomy" id="1850347"/>
    <lineage>
        <taxon>Bacteria</taxon>
        <taxon>Pseudomonadati</taxon>
        <taxon>Pseudomonadota</taxon>
        <taxon>Alphaproteobacteria</taxon>
        <taxon>Sphingomonadales</taxon>
        <taxon>Sphingomonadaceae</taxon>
        <taxon>Novosphingobium</taxon>
    </lineage>
</organism>
<feature type="domain" description="CENP-V/GFA" evidence="5">
    <location>
        <begin position="3"/>
        <end position="128"/>
    </location>
</feature>
<evidence type="ECO:0000259" key="5">
    <source>
        <dbReference type="PROSITE" id="PS51891"/>
    </source>
</evidence>
<keyword evidence="7" id="KW-1185">Reference proteome</keyword>
<evidence type="ECO:0000256" key="4">
    <source>
        <dbReference type="ARBA" id="ARBA00023239"/>
    </source>
</evidence>
<dbReference type="PANTHER" id="PTHR33337:SF40">
    <property type="entry name" value="CENP-V_GFA DOMAIN-CONTAINING PROTEIN-RELATED"/>
    <property type="match status" value="1"/>
</dbReference>
<evidence type="ECO:0000256" key="1">
    <source>
        <dbReference type="ARBA" id="ARBA00005495"/>
    </source>
</evidence>
<keyword evidence="2" id="KW-0479">Metal-binding</keyword>
<dbReference type="GO" id="GO:0016846">
    <property type="term" value="F:carbon-sulfur lyase activity"/>
    <property type="evidence" value="ECO:0007669"/>
    <property type="project" value="InterPro"/>
</dbReference>
<protein>
    <submittedName>
        <fullName evidence="6">Aldehyde-activating protein</fullName>
    </submittedName>
</protein>
<evidence type="ECO:0000313" key="6">
    <source>
        <dbReference type="EMBL" id="PNU02708.1"/>
    </source>
</evidence>
<comment type="caution">
    <text evidence="6">The sequence shown here is derived from an EMBL/GenBank/DDBJ whole genome shotgun (WGS) entry which is preliminary data.</text>
</comment>
<dbReference type="EMBL" id="LYMM01000068">
    <property type="protein sequence ID" value="PNU02708.1"/>
    <property type="molecule type" value="Genomic_DNA"/>
</dbReference>
<proteinExistence type="inferred from homology"/>
<dbReference type="Gene3D" id="3.90.1590.10">
    <property type="entry name" value="glutathione-dependent formaldehyde- activating enzyme (gfa)"/>
    <property type="match status" value="1"/>
</dbReference>
<evidence type="ECO:0000256" key="3">
    <source>
        <dbReference type="ARBA" id="ARBA00022833"/>
    </source>
</evidence>
<keyword evidence="4" id="KW-0456">Lyase</keyword>
<gene>
    <name evidence="6" type="ORF">A8V01_25905</name>
</gene>
<comment type="similarity">
    <text evidence="1">Belongs to the Gfa family.</text>
</comment>
<dbReference type="RefSeq" id="WP_103098474.1">
    <property type="nucleotide sequence ID" value="NZ_LYMM01000068.1"/>
</dbReference>
<dbReference type="Proteomes" id="UP000236327">
    <property type="component" value="Unassembled WGS sequence"/>
</dbReference>
<dbReference type="PROSITE" id="PS51891">
    <property type="entry name" value="CENP_V_GFA"/>
    <property type="match status" value="1"/>
</dbReference>
<keyword evidence="3" id="KW-0862">Zinc</keyword>
<dbReference type="InterPro" id="IPR011057">
    <property type="entry name" value="Mss4-like_sf"/>
</dbReference>
<dbReference type="PANTHER" id="PTHR33337">
    <property type="entry name" value="GFA DOMAIN-CONTAINING PROTEIN"/>
    <property type="match status" value="1"/>
</dbReference>
<dbReference type="SUPFAM" id="SSF51316">
    <property type="entry name" value="Mss4-like"/>
    <property type="match status" value="1"/>
</dbReference>